<dbReference type="KEGG" id="pacs:FAZ98_23530"/>
<dbReference type="AlphaFoldDB" id="A0A7Z2JIX4"/>
<dbReference type="Pfam" id="PF00326">
    <property type="entry name" value="Peptidase_S9"/>
    <property type="match status" value="1"/>
</dbReference>
<accession>A0A7Z2JIX4</accession>
<evidence type="ECO:0000313" key="3">
    <source>
        <dbReference type="Proteomes" id="UP000433577"/>
    </source>
</evidence>
<dbReference type="RefSeq" id="WP_158954578.1">
    <property type="nucleotide sequence ID" value="NZ_CP046915.1"/>
</dbReference>
<dbReference type="PANTHER" id="PTHR43056:SF5">
    <property type="entry name" value="PEPTIDASE S9 PROLYL OLIGOPEPTIDASE CATALYTIC DOMAIN-CONTAINING PROTEIN"/>
    <property type="match status" value="1"/>
</dbReference>
<dbReference type="EMBL" id="CP046915">
    <property type="protein sequence ID" value="QGZ64794.1"/>
    <property type="molecule type" value="Genomic_DNA"/>
</dbReference>
<dbReference type="Proteomes" id="UP000433577">
    <property type="component" value="Chromosome 3"/>
</dbReference>
<dbReference type="InterPro" id="IPR001375">
    <property type="entry name" value="Peptidase_S9_cat"/>
</dbReference>
<dbReference type="InterPro" id="IPR029058">
    <property type="entry name" value="AB_hydrolase_fold"/>
</dbReference>
<gene>
    <name evidence="2" type="ORF">FAZ98_23530</name>
</gene>
<dbReference type="PANTHER" id="PTHR43056">
    <property type="entry name" value="PEPTIDASE S9 PROLYL OLIGOPEPTIDASE"/>
    <property type="match status" value="1"/>
</dbReference>
<keyword evidence="3" id="KW-1185">Reference proteome</keyword>
<name>A0A7Z2JIX4_9BURK</name>
<protein>
    <submittedName>
        <fullName evidence="2">Prolyl oligopeptidase family serine peptidase</fullName>
    </submittedName>
</protein>
<dbReference type="InterPro" id="IPR050585">
    <property type="entry name" value="Xaa-Pro_dipeptidyl-ppase/CocE"/>
</dbReference>
<dbReference type="GO" id="GO:0006508">
    <property type="term" value="P:proteolysis"/>
    <property type="evidence" value="ECO:0007669"/>
    <property type="project" value="InterPro"/>
</dbReference>
<proteinExistence type="predicted"/>
<evidence type="ECO:0000259" key="1">
    <source>
        <dbReference type="Pfam" id="PF00326"/>
    </source>
</evidence>
<sequence>MTDLHASSAHAASPPQNARITADQAVAAGKDYAELAASERGVFWTQFDPADSATRIFHVPSGEPGAAPRCLTPDGFSVRGRVYEYGGGAFCVAGDTLVFVNEKDQRLYRQAIDGDTHAPLALTPAGRRYGDLRAHRDHVLAVEEDGDTHRIVAIALEDGAREVLAEGGDFYAAPCLHETREGTARLVWIEWQRPHQPWTSTQLRERVRDARGAWSSPRTLAGGDRIEALQQPQFDAHGALWCLTDRAGYWQPWRVRDDTLEALPCAAADHASAPWQLGARSWLALDEGASFATWFDDGFGVLAHRLNDGTHAIASAYSRFHHLAADATHFYCLAASPTCPAAVLAIARDDRRVEVLSEVSPMLPAARIPQPESLRFPSGDSHAYGYFYAPQAAADTTGNATPAPPVVVFVHGGPTSACYPVFDPRMAYWTQRGFAVVNLNYRGSTGYGREFREALHDNWGVADVDDACNAVAWLAAQGRVDATRAFVRGGSAGGYTVLCALAFREVFRGGASLYGVSDPLTLGAHTHKFEADYLDWLIGDPVAQADRYRARTPLLHADRIDAPVIFFQGELDAVVTPDQTRRMVSALEARGVKVEAHYYADERHGFRKAANQAHALEAEYRFYCAVLGQPA</sequence>
<dbReference type="OrthoDB" id="4269629at2"/>
<reference evidence="2 3" key="1">
    <citation type="submission" date="2019-12" db="EMBL/GenBank/DDBJ databases">
        <title>Paraburkholderia acidiphila 7Q-K02 sp. nov and Paraburkholderia acidisoli DHF22 sp. nov., two strains isolated from forest soil.</title>
        <authorList>
            <person name="Gao Z."/>
            <person name="Qiu L."/>
        </authorList>
    </citation>
    <scope>NUCLEOTIDE SEQUENCE [LARGE SCALE GENOMIC DNA]</scope>
    <source>
        <strain evidence="2 3">DHF22</strain>
    </source>
</reference>
<organism evidence="2 3">
    <name type="scientific">Paraburkholderia acidisoli</name>
    <dbReference type="NCBI Taxonomy" id="2571748"/>
    <lineage>
        <taxon>Bacteria</taxon>
        <taxon>Pseudomonadati</taxon>
        <taxon>Pseudomonadota</taxon>
        <taxon>Betaproteobacteria</taxon>
        <taxon>Burkholderiales</taxon>
        <taxon>Burkholderiaceae</taxon>
        <taxon>Paraburkholderia</taxon>
    </lineage>
</organism>
<evidence type="ECO:0000313" key="2">
    <source>
        <dbReference type="EMBL" id="QGZ64794.1"/>
    </source>
</evidence>
<dbReference type="Gene3D" id="3.40.50.1820">
    <property type="entry name" value="alpha/beta hydrolase"/>
    <property type="match status" value="1"/>
</dbReference>
<dbReference type="SUPFAM" id="SSF53474">
    <property type="entry name" value="alpha/beta-Hydrolases"/>
    <property type="match status" value="1"/>
</dbReference>
<dbReference type="SUPFAM" id="SSF101898">
    <property type="entry name" value="NHL repeat"/>
    <property type="match status" value="1"/>
</dbReference>
<feature type="domain" description="Peptidase S9 prolyl oligopeptidase catalytic" evidence="1">
    <location>
        <begin position="422"/>
        <end position="628"/>
    </location>
</feature>
<dbReference type="GO" id="GO:0008236">
    <property type="term" value="F:serine-type peptidase activity"/>
    <property type="evidence" value="ECO:0007669"/>
    <property type="project" value="InterPro"/>
</dbReference>